<evidence type="ECO:0000256" key="7">
    <source>
        <dbReference type="PIRSR" id="PIRSR601465-50"/>
    </source>
</evidence>
<feature type="active site" description="Proton donor" evidence="7">
    <location>
        <position position="495"/>
    </location>
</feature>
<feature type="domain" description="Malate synthase C-terminal" evidence="9">
    <location>
        <begin position="453"/>
        <end position="553"/>
    </location>
</feature>
<feature type="active site" description="Proton acceptor" evidence="7">
    <location>
        <position position="197"/>
    </location>
</feature>
<dbReference type="Gene3D" id="3.20.20.360">
    <property type="entry name" value="Malate synthase, domain 3"/>
    <property type="match status" value="1"/>
</dbReference>
<comment type="caution">
    <text evidence="10">The sequence shown here is derived from an EMBL/GenBank/DDBJ whole genome shotgun (WGS) entry which is preliminary data.</text>
</comment>
<dbReference type="InterPro" id="IPR048355">
    <property type="entry name" value="MS_C"/>
</dbReference>
<dbReference type="InterPro" id="IPR001465">
    <property type="entry name" value="Malate_synthase_TIM"/>
</dbReference>
<dbReference type="PANTHER" id="PTHR42902:SF1">
    <property type="entry name" value="MALATE SYNTHASE 1-RELATED"/>
    <property type="match status" value="1"/>
</dbReference>
<evidence type="ECO:0000259" key="8">
    <source>
        <dbReference type="Pfam" id="PF01274"/>
    </source>
</evidence>
<evidence type="ECO:0000313" key="11">
    <source>
        <dbReference type="Proteomes" id="UP000256779"/>
    </source>
</evidence>
<evidence type="ECO:0000313" key="10">
    <source>
        <dbReference type="EMBL" id="RED92983.1"/>
    </source>
</evidence>
<reference evidence="10 11" key="1">
    <citation type="submission" date="2018-07" db="EMBL/GenBank/DDBJ databases">
        <title>Genomic Encyclopedia of Type Strains, Phase IV (KMG-IV): sequencing the most valuable type-strain genomes for metagenomic binning, comparative biology and taxonomic classification.</title>
        <authorList>
            <person name="Goeker M."/>
        </authorList>
    </citation>
    <scope>NUCLEOTIDE SEQUENCE [LARGE SCALE GENOMIC DNA]</scope>
    <source>
        <strain evidence="10 11">DSM 4134</strain>
    </source>
</reference>
<dbReference type="RefSeq" id="WP_115870027.1">
    <property type="nucleotide sequence ID" value="NZ_QREG01000027.1"/>
</dbReference>
<evidence type="ECO:0000256" key="5">
    <source>
        <dbReference type="ARBA" id="ARBA00022679"/>
    </source>
</evidence>
<dbReference type="OrthoDB" id="9768429at2"/>
<dbReference type="EMBL" id="QREG01000027">
    <property type="protein sequence ID" value="RED92983.1"/>
    <property type="molecule type" value="Genomic_DNA"/>
</dbReference>
<dbReference type="SUPFAM" id="SSF51645">
    <property type="entry name" value="Malate synthase G"/>
    <property type="match status" value="1"/>
</dbReference>
<comment type="catalytic activity">
    <reaction evidence="6">
        <text>glyoxylate + acetyl-CoA + H2O = (S)-malate + CoA + H(+)</text>
        <dbReference type="Rhea" id="RHEA:18181"/>
        <dbReference type="ChEBI" id="CHEBI:15377"/>
        <dbReference type="ChEBI" id="CHEBI:15378"/>
        <dbReference type="ChEBI" id="CHEBI:15589"/>
        <dbReference type="ChEBI" id="CHEBI:36655"/>
        <dbReference type="ChEBI" id="CHEBI:57287"/>
        <dbReference type="ChEBI" id="CHEBI:57288"/>
        <dbReference type="EC" id="2.3.3.9"/>
    </reaction>
</comment>
<comment type="similarity">
    <text evidence="1">Belongs to the malate synthase family.</text>
</comment>
<dbReference type="Pfam" id="PF20659">
    <property type="entry name" value="MS_C"/>
    <property type="match status" value="1"/>
</dbReference>
<dbReference type="Proteomes" id="UP000256779">
    <property type="component" value="Unassembled WGS sequence"/>
</dbReference>
<dbReference type="GO" id="GO:0004474">
    <property type="term" value="F:malate synthase activity"/>
    <property type="evidence" value="ECO:0007669"/>
    <property type="project" value="UniProtKB-EC"/>
</dbReference>
<sequence length="631" mass="70380">MSQLSIPPELLMSYQDIYSDEVLQALEALAPLDAQQKQLMDTRNQRRALRIAHGDAPDFLSPEAVIGPKKLKVSAIRAGDFESSPIPADLQRQWIQGTGPAARPHAPLASSLRNVAYALLSGADGWMFDGEDALGQIQAMSLANQRNLKLAIARDEQFLAVAEKVAIEMNSWAEDFLGRRIITDWKRQLDFTTLIFRARGLHLDDRHITCADGSSFSASITDVVLFIVNNYQKLQQRGASLVLYLPKIQTAEEAAFWNQILETLEDHLGMGHGTIKTYVLVEQLEAAFQLLEIRAALGPHFVGFNTGRWDYINSVADAMAGDPEFINPNIESIGMTYAYMAAYEDRVRKAVNTPDRHGNYSLWQGGMEPNIPVGSAAGVEQSMDKAMAGAQREQAAGASGKWVAHWKMVHIIRPVWEKHGQNNQLGRSFGALTHTPEDRQQLIRLEDAPLTIRGARNLISVALQYGNAFLRGYQAAALKPADFFGNEDILYLMEDMATGEIRVSVLWEWIQKGARLTATDTAFQLAPGAPFTEELFLTLLEEEYDKLLLAGDKDVHESSKTTSLPIAREIVKVFVTSRTKAPWYIDLLNLNLNNEDLMTAKERISYYYSELLSGKRITENLDLKINTTNAI</sequence>
<keyword evidence="4" id="KW-0816">Tricarboxylic acid cycle</keyword>
<dbReference type="Gene3D" id="1.20.1220.12">
    <property type="entry name" value="Malate synthase, domain III"/>
    <property type="match status" value="1"/>
</dbReference>
<dbReference type="EC" id="2.3.3.9" evidence="2"/>
<feature type="domain" description="Malate synthase TIM barrel" evidence="8">
    <location>
        <begin position="193"/>
        <end position="424"/>
    </location>
</feature>
<evidence type="ECO:0000259" key="9">
    <source>
        <dbReference type="Pfam" id="PF20659"/>
    </source>
</evidence>
<accession>A0A3D9KX65</accession>
<organism evidence="10 11">
    <name type="scientific">Marinoscillum furvescens DSM 4134</name>
    <dbReference type="NCBI Taxonomy" id="1122208"/>
    <lineage>
        <taxon>Bacteria</taxon>
        <taxon>Pseudomonadati</taxon>
        <taxon>Bacteroidota</taxon>
        <taxon>Cytophagia</taxon>
        <taxon>Cytophagales</taxon>
        <taxon>Reichenbachiellaceae</taxon>
        <taxon>Marinoscillum</taxon>
    </lineage>
</organism>
<dbReference type="InterPro" id="IPR044856">
    <property type="entry name" value="Malate_synth_C_sf"/>
</dbReference>
<dbReference type="Pfam" id="PF01274">
    <property type="entry name" value="MS_TIM-barrel"/>
    <property type="match status" value="1"/>
</dbReference>
<evidence type="ECO:0000256" key="2">
    <source>
        <dbReference type="ARBA" id="ARBA00012636"/>
    </source>
</evidence>
<protein>
    <recommendedName>
        <fullName evidence="2">malate synthase</fullName>
        <ecNumber evidence="2">2.3.3.9</ecNumber>
    </recommendedName>
</protein>
<evidence type="ECO:0000256" key="3">
    <source>
        <dbReference type="ARBA" id="ARBA00022435"/>
    </source>
</evidence>
<dbReference type="GO" id="GO:0006097">
    <property type="term" value="P:glyoxylate cycle"/>
    <property type="evidence" value="ECO:0007669"/>
    <property type="project" value="UniProtKB-KW"/>
</dbReference>
<keyword evidence="11" id="KW-1185">Reference proteome</keyword>
<keyword evidence="5" id="KW-0808">Transferase</keyword>
<dbReference type="GO" id="GO:0005737">
    <property type="term" value="C:cytoplasm"/>
    <property type="evidence" value="ECO:0007669"/>
    <property type="project" value="TreeGrafter"/>
</dbReference>
<dbReference type="GO" id="GO:0006099">
    <property type="term" value="P:tricarboxylic acid cycle"/>
    <property type="evidence" value="ECO:0007669"/>
    <property type="project" value="UniProtKB-KW"/>
</dbReference>
<dbReference type="AlphaFoldDB" id="A0A3D9KX65"/>
<name>A0A3D9KX65_MARFU</name>
<dbReference type="InterPro" id="IPR046363">
    <property type="entry name" value="MS_N_TIM-barrel_dom"/>
</dbReference>
<gene>
    <name evidence="10" type="ORF">C7460_1277</name>
</gene>
<evidence type="ECO:0000256" key="4">
    <source>
        <dbReference type="ARBA" id="ARBA00022532"/>
    </source>
</evidence>
<keyword evidence="3" id="KW-0329">Glyoxylate bypass</keyword>
<dbReference type="InterPro" id="IPR006252">
    <property type="entry name" value="Malate_synthA"/>
</dbReference>
<dbReference type="InterPro" id="IPR011076">
    <property type="entry name" value="Malate_synth_sf"/>
</dbReference>
<evidence type="ECO:0000256" key="1">
    <source>
        <dbReference type="ARBA" id="ARBA00006394"/>
    </source>
</evidence>
<dbReference type="PANTHER" id="PTHR42902">
    <property type="entry name" value="MALATE SYNTHASE"/>
    <property type="match status" value="1"/>
</dbReference>
<proteinExistence type="inferred from homology"/>
<evidence type="ECO:0000256" key="6">
    <source>
        <dbReference type="ARBA" id="ARBA00047918"/>
    </source>
</evidence>